<keyword evidence="4" id="KW-1185">Reference proteome</keyword>
<keyword evidence="2" id="KW-0732">Signal</keyword>
<feature type="coiled-coil region" evidence="1">
    <location>
        <begin position="81"/>
        <end position="134"/>
    </location>
</feature>
<dbReference type="SUPFAM" id="SSF161270">
    <property type="entry name" value="PspA lactotransferrin-binding region"/>
    <property type="match status" value="1"/>
</dbReference>
<organism evidence="3 4">
    <name type="scientific">Vibrio proteolyticus NBRC 13287</name>
    <dbReference type="NCBI Taxonomy" id="1219065"/>
    <lineage>
        <taxon>Bacteria</taxon>
        <taxon>Pseudomonadati</taxon>
        <taxon>Pseudomonadota</taxon>
        <taxon>Gammaproteobacteria</taxon>
        <taxon>Vibrionales</taxon>
        <taxon>Vibrionaceae</taxon>
        <taxon>Vibrio</taxon>
    </lineage>
</organism>
<evidence type="ECO:0000256" key="1">
    <source>
        <dbReference type="SAM" id="Coils"/>
    </source>
</evidence>
<protein>
    <recommendedName>
        <fullName evidence="5">DUF1090 domain-containing protein</fullName>
    </recommendedName>
</protein>
<keyword evidence="1" id="KW-0175">Coiled coil</keyword>
<gene>
    <name evidence="3" type="ORF">VPR01S_07_01780</name>
</gene>
<evidence type="ECO:0000313" key="3">
    <source>
        <dbReference type="EMBL" id="GAD67378.1"/>
    </source>
</evidence>
<feature type="signal peptide" evidence="2">
    <location>
        <begin position="1"/>
        <end position="29"/>
    </location>
</feature>
<dbReference type="Pfam" id="PF06476">
    <property type="entry name" value="DUF1090"/>
    <property type="match status" value="1"/>
</dbReference>
<sequence length="139" mass="15899">MSVKLLRLKSVIRVPVGLLSFVIGGQAFANDCQDLSGCERKFCEIESQIQIAKDEGNPFKLSGLNKALKEAKTHCSDDQLQQELTNEIDELNRDIAEYQADLEDAKAKGKLDKVSKYQRKIEEKRQELKLRQQELQRFS</sequence>
<dbReference type="eggNOG" id="COG1422">
    <property type="taxonomic scope" value="Bacteria"/>
</dbReference>
<name>U3BL93_VIBPR</name>
<proteinExistence type="predicted"/>
<evidence type="ECO:0008006" key="5">
    <source>
        <dbReference type="Google" id="ProtNLM"/>
    </source>
</evidence>
<dbReference type="AlphaFoldDB" id="U3BL93"/>
<accession>U3BL93</accession>
<evidence type="ECO:0000256" key="2">
    <source>
        <dbReference type="SAM" id="SignalP"/>
    </source>
</evidence>
<dbReference type="STRING" id="1219065.VPR01S_07_01780"/>
<comment type="caution">
    <text evidence="3">The sequence shown here is derived from an EMBL/GenBank/DDBJ whole genome shotgun (WGS) entry which is preliminary data.</text>
</comment>
<feature type="chain" id="PRO_5005712700" description="DUF1090 domain-containing protein" evidence="2">
    <location>
        <begin position="30"/>
        <end position="139"/>
    </location>
</feature>
<dbReference type="Proteomes" id="UP000016570">
    <property type="component" value="Unassembled WGS sequence"/>
</dbReference>
<evidence type="ECO:0000313" key="4">
    <source>
        <dbReference type="Proteomes" id="UP000016570"/>
    </source>
</evidence>
<reference evidence="3 4" key="1">
    <citation type="submission" date="2013-09" db="EMBL/GenBank/DDBJ databases">
        <title>Whole genome shotgun sequence of Vibrio proteolyticus NBRC 13287.</title>
        <authorList>
            <person name="Isaki S."/>
            <person name="Hosoyama A."/>
            <person name="Numata M."/>
            <person name="Hashimoto M."/>
            <person name="Hosoyama Y."/>
            <person name="Tsuchikane K."/>
            <person name="Noguchi M."/>
            <person name="Hirakata S."/>
            <person name="Ichikawa N."/>
            <person name="Ohji S."/>
            <person name="Yamazoe A."/>
            <person name="Fujita N."/>
        </authorList>
    </citation>
    <scope>NUCLEOTIDE SEQUENCE [LARGE SCALE GENOMIC DNA]</scope>
    <source>
        <strain evidence="3 4">NBRC 13287</strain>
    </source>
</reference>
<dbReference type="InterPro" id="IPR009468">
    <property type="entry name" value="DUF1090"/>
</dbReference>
<dbReference type="EMBL" id="BATJ01000007">
    <property type="protein sequence ID" value="GAD67378.1"/>
    <property type="molecule type" value="Genomic_DNA"/>
</dbReference>